<dbReference type="AlphaFoldDB" id="A0A2S4RTC4"/>
<gene>
    <name evidence="7" type="ORF">C3430_20220</name>
</gene>
<reference evidence="7 8" key="1">
    <citation type="submission" date="2018-01" db="EMBL/GenBank/DDBJ databases">
        <title>Complete genome sequences of 14 Citrobacter spp. isolated from plant in Canada.</title>
        <authorList>
            <person name="Bhandare S.G."/>
            <person name="Colavecchio A."/>
            <person name="Jeukens J."/>
            <person name="Emond-Rheault J.-G."/>
            <person name="Freschi L."/>
            <person name="Hamel J."/>
            <person name="Kukavica-Ibrulj I."/>
            <person name="Levesque R."/>
            <person name="Goodridge L."/>
        </authorList>
    </citation>
    <scope>NUCLEOTIDE SEQUENCE [LARGE SCALE GENOMIC DNA]</scope>
    <source>
        <strain evidence="7 8">S1285</strain>
    </source>
</reference>
<evidence type="ECO:0000256" key="1">
    <source>
        <dbReference type="ARBA" id="ARBA00022723"/>
    </source>
</evidence>
<dbReference type="RefSeq" id="WP_103777532.1">
    <property type="nucleotide sequence ID" value="NZ_PQLX01000008.1"/>
</dbReference>
<proteinExistence type="predicted"/>
<sequence>MADAMDLAQLREQEDRERHISNARSRIAAPSRFLCEECDAPIPEARRIAIPGVQYCVTCQEISELKGKHYNGGAV</sequence>
<feature type="domain" description="Zinc finger DksA/TraR C4-type" evidence="6">
    <location>
        <begin position="33"/>
        <end position="64"/>
    </location>
</feature>
<protein>
    <recommendedName>
        <fullName evidence="6">Zinc finger DksA/TraR C4-type domain-containing protein</fullName>
    </recommendedName>
</protein>
<evidence type="ECO:0000256" key="5">
    <source>
        <dbReference type="SAM" id="MobiDB-lite"/>
    </source>
</evidence>
<feature type="region of interest" description="Disordered" evidence="5">
    <location>
        <begin position="1"/>
        <end position="21"/>
    </location>
</feature>
<evidence type="ECO:0000256" key="4">
    <source>
        <dbReference type="PROSITE-ProRule" id="PRU00510"/>
    </source>
</evidence>
<feature type="zinc finger region" description="dksA C4-type" evidence="4">
    <location>
        <begin position="35"/>
        <end position="59"/>
    </location>
</feature>
<keyword evidence="3" id="KW-0862">Zinc</keyword>
<name>A0A2S4RTC4_CITAM</name>
<accession>A0A2S4RTC4</accession>
<dbReference type="SUPFAM" id="SSF57716">
    <property type="entry name" value="Glucocorticoid receptor-like (DNA-binding domain)"/>
    <property type="match status" value="1"/>
</dbReference>
<organism evidence="7 8">
    <name type="scientific">Citrobacter amalonaticus</name>
    <dbReference type="NCBI Taxonomy" id="35703"/>
    <lineage>
        <taxon>Bacteria</taxon>
        <taxon>Pseudomonadati</taxon>
        <taxon>Pseudomonadota</taxon>
        <taxon>Gammaproteobacteria</taxon>
        <taxon>Enterobacterales</taxon>
        <taxon>Enterobacteriaceae</taxon>
        <taxon>Citrobacter</taxon>
    </lineage>
</organism>
<dbReference type="EMBL" id="PQLX01000008">
    <property type="protein sequence ID" value="POU63029.1"/>
    <property type="molecule type" value="Genomic_DNA"/>
</dbReference>
<dbReference type="PANTHER" id="PTHR38777">
    <property type="entry name" value="FELS-2 PROPHAGE PROTEIN"/>
    <property type="match status" value="1"/>
</dbReference>
<dbReference type="OrthoDB" id="962301at2"/>
<evidence type="ECO:0000313" key="8">
    <source>
        <dbReference type="Proteomes" id="UP000237003"/>
    </source>
</evidence>
<keyword evidence="1" id="KW-0479">Metal-binding</keyword>
<dbReference type="InterPro" id="IPR012783">
    <property type="entry name" value="Znf_C4_TraR"/>
</dbReference>
<dbReference type="InterPro" id="IPR000962">
    <property type="entry name" value="Znf_DskA_TraR"/>
</dbReference>
<comment type="caution">
    <text evidence="7">The sequence shown here is derived from an EMBL/GenBank/DDBJ whole genome shotgun (WGS) entry which is preliminary data.</text>
</comment>
<dbReference type="NCBIfam" id="TIGR02419">
    <property type="entry name" value="C4_traR_proteo"/>
    <property type="match status" value="1"/>
</dbReference>
<dbReference type="Gene3D" id="1.20.120.910">
    <property type="entry name" value="DksA, coiled-coil domain"/>
    <property type="match status" value="1"/>
</dbReference>
<evidence type="ECO:0000256" key="3">
    <source>
        <dbReference type="ARBA" id="ARBA00022833"/>
    </source>
</evidence>
<dbReference type="PROSITE" id="PS01102">
    <property type="entry name" value="ZF_DKSA_1"/>
    <property type="match status" value="1"/>
</dbReference>
<dbReference type="GO" id="GO:1900378">
    <property type="term" value="P:positive regulation of secondary metabolite biosynthetic process"/>
    <property type="evidence" value="ECO:0007669"/>
    <property type="project" value="TreeGrafter"/>
</dbReference>
<dbReference type="PROSITE" id="PS51128">
    <property type="entry name" value="ZF_DKSA_2"/>
    <property type="match status" value="1"/>
</dbReference>
<evidence type="ECO:0000256" key="2">
    <source>
        <dbReference type="ARBA" id="ARBA00022771"/>
    </source>
</evidence>
<dbReference type="PANTHER" id="PTHR38777:SF1">
    <property type="entry name" value="DNAK SUPPRESSOR PROTEIN"/>
    <property type="match status" value="1"/>
</dbReference>
<evidence type="ECO:0000259" key="6">
    <source>
        <dbReference type="Pfam" id="PF01258"/>
    </source>
</evidence>
<keyword evidence="2" id="KW-0863">Zinc-finger</keyword>
<dbReference type="Proteomes" id="UP000237003">
    <property type="component" value="Unassembled WGS sequence"/>
</dbReference>
<feature type="compositionally biased region" description="Basic and acidic residues" evidence="5">
    <location>
        <begin position="9"/>
        <end position="20"/>
    </location>
</feature>
<evidence type="ECO:0000313" key="7">
    <source>
        <dbReference type="EMBL" id="POU63029.1"/>
    </source>
</evidence>
<dbReference type="GO" id="GO:0008270">
    <property type="term" value="F:zinc ion binding"/>
    <property type="evidence" value="ECO:0007669"/>
    <property type="project" value="UniProtKB-KW"/>
</dbReference>
<dbReference type="Pfam" id="PF01258">
    <property type="entry name" value="zf-dskA_traR"/>
    <property type="match status" value="1"/>
</dbReference>
<dbReference type="InterPro" id="IPR020458">
    <property type="entry name" value="Znf_DskA_TraR_CS"/>
</dbReference>